<gene>
    <name evidence="1" type="ORF">DFJ75_4694</name>
</gene>
<protein>
    <submittedName>
        <fullName evidence="1">Uncharacterized protein</fullName>
    </submittedName>
</protein>
<dbReference type="AlphaFoldDB" id="A0A495K8Z7"/>
<comment type="caution">
    <text evidence="1">The sequence shown here is derived from an EMBL/GenBank/DDBJ whole genome shotgun (WGS) entry which is preliminary data.</text>
</comment>
<name>A0A495K8Z7_WILMA</name>
<organism evidence="1 2">
    <name type="scientific">Williamsia marianensis</name>
    <dbReference type="NCBI Taxonomy" id="85044"/>
    <lineage>
        <taxon>Bacteria</taxon>
        <taxon>Bacillati</taxon>
        <taxon>Actinomycetota</taxon>
        <taxon>Actinomycetes</taxon>
        <taxon>Mycobacteriales</taxon>
        <taxon>Nocardiaceae</taxon>
        <taxon>Williamsia</taxon>
    </lineage>
</organism>
<accession>A0A495K8Z7</accession>
<proteinExistence type="predicted"/>
<evidence type="ECO:0000313" key="2">
    <source>
        <dbReference type="Proteomes" id="UP000274762"/>
    </source>
</evidence>
<dbReference type="Proteomes" id="UP000274762">
    <property type="component" value="Unassembled WGS sequence"/>
</dbReference>
<dbReference type="EMBL" id="RBKV01000001">
    <property type="protein sequence ID" value="RKR97803.1"/>
    <property type="molecule type" value="Genomic_DNA"/>
</dbReference>
<reference evidence="1 2" key="1">
    <citation type="submission" date="2018-10" db="EMBL/GenBank/DDBJ databases">
        <title>Sequencing the genomes of 1000 actinobacteria strains.</title>
        <authorList>
            <person name="Klenk H.-P."/>
        </authorList>
    </citation>
    <scope>NUCLEOTIDE SEQUENCE [LARGE SCALE GENOMIC DNA]</scope>
    <source>
        <strain evidence="1 2">DSM 44343</strain>
    </source>
</reference>
<sequence length="179" mass="19328">MELSRAETTSFGIAWAMPTQELVDSHHGLVLLDRGDDGRVVVSGESIPTASINLPVDDDASRNNLTLDEVRYELLVFKGSWRRAHRIEISGPPGRWVFAPATRRSHCLVRGHRSAESTEVGKLVAEQTRVTALWGSGSDSKPSPGECAMGYLLAATYGTGKPLTLMAIFQGTVNVLVPG</sequence>
<evidence type="ECO:0000313" key="1">
    <source>
        <dbReference type="EMBL" id="RKR97803.1"/>
    </source>
</evidence>